<sequence>MVGSEEVRRAAGLRIVQQRARAVVCAVAAHVRHARHRPALVQIFGLTHRVDVAGARCLLGHGLLHLLWAVGKVRQLGHGNLHLGCVRVGADLDFHNGLRAAEIGAPIGARRVFVRAAVAQLLGMGLQFSGPQLNAFCARLVVKAHDCAYRQLLHQHAKTHALSGWRLKRDGRHARAVGCALPVQQRRSRCHGGGLRHVALHADLHRCARQGIHGRLERALLEVGCGRRQRHALNGRTGGHAPHHGGIRLGSHGRALGGGIERLDALREIGLRRRDRRAGIGGRHCSTAVARAVVIAATTTAAAARHDQRQTTGQPPYLGMFSHQSLLLDQPIIQ</sequence>
<reference evidence="1" key="1">
    <citation type="submission" date="2019-08" db="EMBL/GenBank/DDBJ databases">
        <authorList>
            <person name="Kucharzyk K."/>
            <person name="Murdoch R.W."/>
            <person name="Higgins S."/>
            <person name="Loffler F."/>
        </authorList>
    </citation>
    <scope>NUCLEOTIDE SEQUENCE</scope>
</reference>
<dbReference type="EMBL" id="VSSQ01016095">
    <property type="protein sequence ID" value="MPM57104.1"/>
    <property type="molecule type" value="Genomic_DNA"/>
</dbReference>
<protein>
    <submittedName>
        <fullName evidence="1">Uncharacterized protein</fullName>
    </submittedName>
</protein>
<dbReference type="AlphaFoldDB" id="A0A645B5U5"/>
<proteinExistence type="predicted"/>
<organism evidence="1">
    <name type="scientific">bioreactor metagenome</name>
    <dbReference type="NCBI Taxonomy" id="1076179"/>
    <lineage>
        <taxon>unclassified sequences</taxon>
        <taxon>metagenomes</taxon>
        <taxon>ecological metagenomes</taxon>
    </lineage>
</organism>
<gene>
    <name evidence="1" type="ORF">SDC9_103922</name>
</gene>
<name>A0A645B5U5_9ZZZZ</name>
<accession>A0A645B5U5</accession>
<comment type="caution">
    <text evidence="1">The sequence shown here is derived from an EMBL/GenBank/DDBJ whole genome shotgun (WGS) entry which is preliminary data.</text>
</comment>
<evidence type="ECO:0000313" key="1">
    <source>
        <dbReference type="EMBL" id="MPM57104.1"/>
    </source>
</evidence>